<keyword evidence="5 7" id="KW-0472">Membrane</keyword>
<feature type="domain" description="MacB-like periplasmic core" evidence="9">
    <location>
        <begin position="499"/>
        <end position="725"/>
    </location>
</feature>
<dbReference type="HOGENOM" id="CLU_009433_1_0_0"/>
<keyword evidence="4 7" id="KW-1133">Transmembrane helix</keyword>
<dbReference type="GO" id="GO:0022857">
    <property type="term" value="F:transmembrane transporter activity"/>
    <property type="evidence" value="ECO:0007669"/>
    <property type="project" value="TreeGrafter"/>
</dbReference>
<evidence type="ECO:0000256" key="6">
    <source>
        <dbReference type="ARBA" id="ARBA00038076"/>
    </source>
</evidence>
<gene>
    <name evidence="10" type="ORF">J421_6359</name>
</gene>
<dbReference type="GO" id="GO:0005886">
    <property type="term" value="C:plasma membrane"/>
    <property type="evidence" value="ECO:0007669"/>
    <property type="project" value="UniProtKB-SubCell"/>
</dbReference>
<organism evidence="10 11">
    <name type="scientific">Gemmatirosa kalamazoonensis</name>
    <dbReference type="NCBI Taxonomy" id="861299"/>
    <lineage>
        <taxon>Bacteria</taxon>
        <taxon>Pseudomonadati</taxon>
        <taxon>Gemmatimonadota</taxon>
        <taxon>Gemmatimonadia</taxon>
        <taxon>Gemmatimonadales</taxon>
        <taxon>Gemmatimonadaceae</taxon>
        <taxon>Gemmatirosa</taxon>
    </lineage>
</organism>
<evidence type="ECO:0000256" key="5">
    <source>
        <dbReference type="ARBA" id="ARBA00023136"/>
    </source>
</evidence>
<dbReference type="eggNOG" id="COG0577">
    <property type="taxonomic scope" value="Bacteria"/>
</dbReference>
<proteinExistence type="inferred from homology"/>
<feature type="transmembrane region" description="Helical" evidence="7">
    <location>
        <begin position="493"/>
        <end position="513"/>
    </location>
</feature>
<feature type="transmembrane region" description="Helical" evidence="7">
    <location>
        <begin position="442"/>
        <end position="463"/>
    </location>
</feature>
<reference evidence="10 11" key="1">
    <citation type="journal article" date="2014" name="Genome Announc.">
        <title>Genome Sequence and Methylome of Soil Bacterium Gemmatirosa kalamazoonensis KBS708T, a Member of the Rarely Cultivated Gemmatimonadetes Phylum.</title>
        <authorList>
            <person name="Debruyn J.M."/>
            <person name="Radosevich M."/>
            <person name="Wommack K.E."/>
            <person name="Polson S.W."/>
            <person name="Hauser L.J."/>
            <person name="Fawaz M.N."/>
            <person name="Korlach J."/>
            <person name="Tsai Y.C."/>
        </authorList>
    </citation>
    <scope>NUCLEOTIDE SEQUENCE [LARGE SCALE GENOMIC DNA]</scope>
    <source>
        <strain evidence="10 11">KBS708</strain>
        <plasmid evidence="11">Plasmid 2</plasmid>
    </source>
</reference>
<evidence type="ECO:0000256" key="4">
    <source>
        <dbReference type="ARBA" id="ARBA00022989"/>
    </source>
</evidence>
<feature type="domain" description="MacB-like periplasmic core" evidence="9">
    <location>
        <begin position="98"/>
        <end position="311"/>
    </location>
</feature>
<dbReference type="RefSeq" id="WP_104023587.1">
    <property type="nucleotide sequence ID" value="NZ_CP007130.1"/>
</dbReference>
<evidence type="ECO:0000259" key="9">
    <source>
        <dbReference type="Pfam" id="PF12704"/>
    </source>
</evidence>
<dbReference type="InParanoid" id="W0RSD0"/>
<evidence type="ECO:0000313" key="11">
    <source>
        <dbReference type="Proteomes" id="UP000019151"/>
    </source>
</evidence>
<feature type="transmembrane region" description="Helical" evidence="7">
    <location>
        <begin position="396"/>
        <end position="422"/>
    </location>
</feature>
<feature type="transmembrane region" description="Helical" evidence="7">
    <location>
        <begin position="755"/>
        <end position="780"/>
    </location>
</feature>
<evidence type="ECO:0000256" key="7">
    <source>
        <dbReference type="SAM" id="Phobius"/>
    </source>
</evidence>
<dbReference type="InterPro" id="IPR003838">
    <property type="entry name" value="ABC3_permease_C"/>
</dbReference>
<feature type="transmembrane region" description="Helical" evidence="7">
    <location>
        <begin position="842"/>
        <end position="861"/>
    </location>
</feature>
<dbReference type="InterPro" id="IPR050250">
    <property type="entry name" value="Macrolide_Exporter_MacB"/>
</dbReference>
<feature type="domain" description="ABC3 transporter permease C-terminal" evidence="8">
    <location>
        <begin position="352"/>
        <end position="464"/>
    </location>
</feature>
<dbReference type="InterPro" id="IPR047928">
    <property type="entry name" value="Perm_prefix_1"/>
</dbReference>
<evidence type="ECO:0000256" key="3">
    <source>
        <dbReference type="ARBA" id="ARBA00022692"/>
    </source>
</evidence>
<dbReference type="Proteomes" id="UP000019151">
    <property type="component" value="Plasmid 2"/>
</dbReference>
<evidence type="ECO:0000313" key="10">
    <source>
        <dbReference type="EMBL" id="AHG93894.1"/>
    </source>
</evidence>
<keyword evidence="11" id="KW-1185">Reference proteome</keyword>
<dbReference type="Pfam" id="PF02687">
    <property type="entry name" value="FtsX"/>
    <property type="match status" value="2"/>
</dbReference>
<feature type="transmembrane region" description="Helical" evidence="7">
    <location>
        <begin position="810"/>
        <end position="830"/>
    </location>
</feature>
<dbReference type="PANTHER" id="PTHR30572:SF4">
    <property type="entry name" value="ABC TRANSPORTER PERMEASE YTRF"/>
    <property type="match status" value="1"/>
</dbReference>
<dbReference type="NCBIfam" id="NF038403">
    <property type="entry name" value="perm_prefix_1"/>
    <property type="match status" value="1"/>
</dbReference>
<comment type="subcellular location">
    <subcellularLocation>
        <location evidence="1">Cell membrane</location>
        <topology evidence="1">Multi-pass membrane protein</topology>
    </subcellularLocation>
</comment>
<dbReference type="EMBL" id="CP007130">
    <property type="protein sequence ID" value="AHG93894.1"/>
    <property type="molecule type" value="Genomic_DNA"/>
</dbReference>
<evidence type="ECO:0000259" key="8">
    <source>
        <dbReference type="Pfam" id="PF02687"/>
    </source>
</evidence>
<keyword evidence="2" id="KW-1003">Cell membrane</keyword>
<evidence type="ECO:0000256" key="1">
    <source>
        <dbReference type="ARBA" id="ARBA00004651"/>
    </source>
</evidence>
<comment type="similarity">
    <text evidence="6">Belongs to the ABC-4 integral membrane protein family.</text>
</comment>
<dbReference type="InterPro" id="IPR017800">
    <property type="entry name" value="ADOP"/>
</dbReference>
<evidence type="ECO:0000256" key="2">
    <source>
        <dbReference type="ARBA" id="ARBA00022475"/>
    </source>
</evidence>
<dbReference type="Pfam" id="PF12704">
    <property type="entry name" value="MacB_PCD"/>
    <property type="match status" value="2"/>
</dbReference>
<dbReference type="InterPro" id="IPR025857">
    <property type="entry name" value="MacB_PCD"/>
</dbReference>
<feature type="domain" description="ABC3 transporter permease C-terminal" evidence="8">
    <location>
        <begin position="758"/>
        <end position="871"/>
    </location>
</feature>
<sequence>MRRLLFRRADLRREVDDELAFHLEMRVRDHEAEGLATPAARAAAEREFGDVRAIRAACLTIDERRRRRARRSEYMSDLWQDLRLAARALRASPVFALTAAACVALGVGVTTTIFSMVNAVILRPLPYRDADRLVAVYAQNVQRGYHGTNISYPDYLSWRDDSRSLQSLGIWTWTSHALSGPGGDAERVEGAAVAANLFPLLGVAPQLGRGFLPEEEQAGRSRVVLLSDGLWRRRYDGDRSIVGKSITVDAQPYTVVGVMPPGFAFPDRGTMWVPFVQEGWMQGRGNRGIAGAIGRLKPGVSLEQARADLATVSARLEHEYRDDNTGWAAELTPLREDLVGELRKPVLVFLGAAAGVLLIACANVANLTLARGAARQRELAVRAAIGAGRGRLARQILTECVVVAALGGAVGAVLSVAGVALLARATPDGVPFYVQFSVDRVVLAFAVLLSLATGLAFGLGPAVRTSRVSLSEPLREGTRATGDSAARGRARGALVVTEVALSLVLMIGAGLLVRSYRALLRTDLGFTESGVLTARVSLPEATYKEASRRQAFYDALLERVAALPGVRSVGSGQGIPFSGWDVQAGVTVEGRGPARPNEDVDALYQYVTPGFLDAMGVPIVRGRGLRAADRDTAAMVGVVNELFAKTFFPNVDPLGRRVRTGPQEPWVTIVGVARDYRHFRLPRPAGPALYLPYATYPMNTQTLVVRTSLADPLALAPAVRAAVRALDPTVPVYRVQSMEEQVARSVWRQRLQGQVLAVFAALALLLAVVGMYGVISYAVAQRTRELGVRLALGASRAQVLGLVLRQGTRLALVGVAIGLGAAFLLSRVVASLLYEVTARDPLTFGLVPLLLAAAAVLASLAPARRATRVDPLIAMRAD</sequence>
<protein>
    <submittedName>
        <fullName evidence="10">Permease</fullName>
    </submittedName>
</protein>
<dbReference type="PANTHER" id="PTHR30572">
    <property type="entry name" value="MEMBRANE COMPONENT OF TRANSPORTER-RELATED"/>
    <property type="match status" value="1"/>
</dbReference>
<dbReference type="OrthoDB" id="127329at2"/>
<dbReference type="NCBIfam" id="TIGR03434">
    <property type="entry name" value="ADOP"/>
    <property type="match status" value="1"/>
</dbReference>
<name>W0RSD0_9BACT</name>
<geneLocation type="plasmid" evidence="10 11">
    <name>2</name>
</geneLocation>
<keyword evidence="10" id="KW-0614">Plasmid</keyword>
<keyword evidence="3 7" id="KW-0812">Transmembrane</keyword>
<dbReference type="PATRIC" id="fig|861299.3.peg.6432"/>
<dbReference type="KEGG" id="gba:J421_6359"/>
<feature type="transmembrane region" description="Helical" evidence="7">
    <location>
        <begin position="94"/>
        <end position="117"/>
    </location>
</feature>
<dbReference type="AlphaFoldDB" id="W0RSD0"/>
<feature type="transmembrane region" description="Helical" evidence="7">
    <location>
        <begin position="346"/>
        <end position="369"/>
    </location>
</feature>
<accession>W0RSD0</accession>